<reference evidence="1" key="1">
    <citation type="journal article" date="2014" name="Front. Microbiol.">
        <title>High frequency of phylogenetically diverse reductive dehalogenase-homologous genes in deep subseafloor sedimentary metagenomes.</title>
        <authorList>
            <person name="Kawai M."/>
            <person name="Futagami T."/>
            <person name="Toyoda A."/>
            <person name="Takaki Y."/>
            <person name="Nishi S."/>
            <person name="Hori S."/>
            <person name="Arai W."/>
            <person name="Tsubouchi T."/>
            <person name="Morono Y."/>
            <person name="Uchiyama I."/>
            <person name="Ito T."/>
            <person name="Fujiyama A."/>
            <person name="Inagaki F."/>
            <person name="Takami H."/>
        </authorList>
    </citation>
    <scope>NUCLEOTIDE SEQUENCE</scope>
    <source>
        <strain evidence="1">Expedition CK06-06</strain>
    </source>
</reference>
<protein>
    <submittedName>
        <fullName evidence="1">Uncharacterized protein</fullName>
    </submittedName>
</protein>
<accession>X1FB37</accession>
<gene>
    <name evidence="1" type="ORF">S03H2_18999</name>
</gene>
<dbReference type="EMBL" id="BARU01009890">
    <property type="protein sequence ID" value="GAH42856.1"/>
    <property type="molecule type" value="Genomic_DNA"/>
</dbReference>
<evidence type="ECO:0000313" key="1">
    <source>
        <dbReference type="EMBL" id="GAH42856.1"/>
    </source>
</evidence>
<dbReference type="AlphaFoldDB" id="X1FB37"/>
<proteinExistence type="predicted"/>
<organism evidence="1">
    <name type="scientific">marine sediment metagenome</name>
    <dbReference type="NCBI Taxonomy" id="412755"/>
    <lineage>
        <taxon>unclassified sequences</taxon>
        <taxon>metagenomes</taxon>
        <taxon>ecological metagenomes</taxon>
    </lineage>
</organism>
<sequence>MVEADLEAVGLVVALGEADFVGVPHRFEWAELGQVERHLAELVPHE</sequence>
<name>X1FB37_9ZZZZ</name>
<comment type="caution">
    <text evidence="1">The sequence shown here is derived from an EMBL/GenBank/DDBJ whole genome shotgun (WGS) entry which is preliminary data.</text>
</comment>